<dbReference type="InterPro" id="IPR006694">
    <property type="entry name" value="Fatty_acid_hydroxylase"/>
</dbReference>
<evidence type="ECO:0000256" key="3">
    <source>
        <dbReference type="ARBA" id="ARBA00022989"/>
    </source>
</evidence>
<feature type="transmembrane region" description="Helical" evidence="5">
    <location>
        <begin position="64"/>
        <end position="88"/>
    </location>
</feature>
<evidence type="ECO:0000256" key="2">
    <source>
        <dbReference type="ARBA" id="ARBA00022692"/>
    </source>
</evidence>
<evidence type="ECO:0000256" key="1">
    <source>
        <dbReference type="ARBA" id="ARBA00004370"/>
    </source>
</evidence>
<comment type="caution">
    <text evidence="7">The sequence shown here is derived from an EMBL/GenBank/DDBJ whole genome shotgun (WGS) entry which is preliminary data.</text>
</comment>
<dbReference type="GO" id="GO:0008610">
    <property type="term" value="P:lipid biosynthetic process"/>
    <property type="evidence" value="ECO:0007669"/>
    <property type="project" value="InterPro"/>
</dbReference>
<keyword evidence="8" id="KW-1185">Reference proteome</keyword>
<protein>
    <submittedName>
        <fullName evidence="7">Sterol desaturase family protein</fullName>
    </submittedName>
</protein>
<evidence type="ECO:0000313" key="8">
    <source>
        <dbReference type="Proteomes" id="UP000248553"/>
    </source>
</evidence>
<evidence type="ECO:0000256" key="4">
    <source>
        <dbReference type="ARBA" id="ARBA00023136"/>
    </source>
</evidence>
<evidence type="ECO:0000313" key="7">
    <source>
        <dbReference type="EMBL" id="RAK70069.1"/>
    </source>
</evidence>
<feature type="domain" description="Fatty acid hydroxylase" evidence="6">
    <location>
        <begin position="75"/>
        <end position="206"/>
    </location>
</feature>
<evidence type="ECO:0000259" key="6">
    <source>
        <dbReference type="Pfam" id="PF04116"/>
    </source>
</evidence>
<name>A0A328BTY4_9BACT</name>
<organism evidence="7 8">
    <name type="scientific">Hymenobacter edaphi</name>
    <dbReference type="NCBI Taxonomy" id="2211146"/>
    <lineage>
        <taxon>Bacteria</taxon>
        <taxon>Pseudomonadati</taxon>
        <taxon>Bacteroidota</taxon>
        <taxon>Cytophagia</taxon>
        <taxon>Cytophagales</taxon>
        <taxon>Hymenobacteraceae</taxon>
        <taxon>Hymenobacter</taxon>
    </lineage>
</organism>
<keyword evidence="2 5" id="KW-0812">Transmembrane</keyword>
<comment type="subcellular location">
    <subcellularLocation>
        <location evidence="1">Membrane</location>
    </subcellularLocation>
</comment>
<keyword evidence="4 5" id="KW-0472">Membrane</keyword>
<dbReference type="OrthoDB" id="9770329at2"/>
<dbReference type="GO" id="GO:0005506">
    <property type="term" value="F:iron ion binding"/>
    <property type="evidence" value="ECO:0007669"/>
    <property type="project" value="InterPro"/>
</dbReference>
<dbReference type="Proteomes" id="UP000248553">
    <property type="component" value="Unassembled WGS sequence"/>
</dbReference>
<dbReference type="PANTHER" id="PTHR11863">
    <property type="entry name" value="STEROL DESATURASE"/>
    <property type="match status" value="1"/>
</dbReference>
<feature type="transmembrane region" description="Helical" evidence="5">
    <location>
        <begin position="33"/>
        <end position="52"/>
    </location>
</feature>
<proteinExistence type="predicted"/>
<keyword evidence="3 5" id="KW-1133">Transmembrane helix</keyword>
<dbReference type="EMBL" id="QHKM01000001">
    <property type="protein sequence ID" value="RAK70069.1"/>
    <property type="molecule type" value="Genomic_DNA"/>
</dbReference>
<dbReference type="GO" id="GO:0016491">
    <property type="term" value="F:oxidoreductase activity"/>
    <property type="evidence" value="ECO:0007669"/>
    <property type="project" value="InterPro"/>
</dbReference>
<reference evidence="8" key="1">
    <citation type="submission" date="2018-05" db="EMBL/GenBank/DDBJ databases">
        <authorList>
            <person name="Nie L."/>
        </authorList>
    </citation>
    <scope>NUCLEOTIDE SEQUENCE [LARGE SCALE GENOMIC DNA]</scope>
    <source>
        <strain evidence="8">NL</strain>
    </source>
</reference>
<accession>A0A328BTY4</accession>
<sequence length="242" mass="28473">MLPIIFLVFAGCFVLERLRPGWRLPAVPTWPARVLLLNAVQLLVVLLAGISWEKWLSAYSVFHLSAHVGPAVGGLLAYLVATFVFYWWHRWRHRVDFLWRHFHQIHHSPQRLEVITSFYKHPVEMVVNSLIGTLLVFTLLGLSPAAGAVYTLCTALGEFFYHTNVRTPQWVGYIFQRPEMHRIHHEYEHHAHNYGDIVWWDMLFGTYRNPREFRATCGFDNAKEQRLLDMLRFRDVHQDADK</sequence>
<evidence type="ECO:0000256" key="5">
    <source>
        <dbReference type="SAM" id="Phobius"/>
    </source>
</evidence>
<dbReference type="InterPro" id="IPR050307">
    <property type="entry name" value="Sterol_Desaturase_Related"/>
</dbReference>
<dbReference type="AlphaFoldDB" id="A0A328BTY4"/>
<dbReference type="GO" id="GO:0016020">
    <property type="term" value="C:membrane"/>
    <property type="evidence" value="ECO:0007669"/>
    <property type="project" value="UniProtKB-SubCell"/>
</dbReference>
<dbReference type="RefSeq" id="WP_111476803.1">
    <property type="nucleotide sequence ID" value="NZ_QHKM01000001.1"/>
</dbReference>
<gene>
    <name evidence="7" type="ORF">DLM85_04240</name>
</gene>
<dbReference type="Pfam" id="PF04116">
    <property type="entry name" value="FA_hydroxylase"/>
    <property type="match status" value="1"/>
</dbReference>
<feature type="transmembrane region" description="Helical" evidence="5">
    <location>
        <begin position="130"/>
        <end position="153"/>
    </location>
</feature>